<dbReference type="Pfam" id="PF02151">
    <property type="entry name" value="UVR"/>
    <property type="match status" value="1"/>
</dbReference>
<dbReference type="GO" id="GO:0008270">
    <property type="term" value="F:zinc ion binding"/>
    <property type="evidence" value="ECO:0007669"/>
    <property type="project" value="TreeGrafter"/>
</dbReference>
<reference evidence="2 3" key="1">
    <citation type="submission" date="2019-10" db="EMBL/GenBank/DDBJ databases">
        <title>Alkalibaculum tamaniensis sp.nov., a new alkaliphilic acetogen, isolated on methoxylated aromatics from a mud volcano.</title>
        <authorList>
            <person name="Khomyakova M.A."/>
            <person name="Merkel A.Y."/>
            <person name="Bonch-Osmolovskaya E.A."/>
            <person name="Slobodkin A.I."/>
        </authorList>
    </citation>
    <scope>NUCLEOTIDE SEQUENCE [LARGE SCALE GENOMIC DNA]</scope>
    <source>
        <strain evidence="2 3">M08DMB</strain>
    </source>
</reference>
<dbReference type="GO" id="GO:0005507">
    <property type="term" value="F:copper ion binding"/>
    <property type="evidence" value="ECO:0007669"/>
    <property type="project" value="TreeGrafter"/>
</dbReference>
<evidence type="ECO:0000259" key="1">
    <source>
        <dbReference type="PROSITE" id="PS50151"/>
    </source>
</evidence>
<gene>
    <name evidence="2" type="ORF">GC105_10365</name>
</gene>
<dbReference type="PANTHER" id="PTHR38430:SF1">
    <property type="entry name" value="PROTEIN-ARGININE KINASE ACTIVATOR PROTEIN"/>
    <property type="match status" value="1"/>
</dbReference>
<dbReference type="PIRSF" id="PIRSF015034">
    <property type="entry name" value="YacH"/>
    <property type="match status" value="1"/>
</dbReference>
<sequence>MLCQNCNERAASIHITKIMSGEKREIHLCDQCSALHEMFNSSFNFQGFIANLLDLEENTHAVDYSHSMEYHCPQCGMDYDTFKKHGKFGCEKCYETFSLLINPMIQRMHGKEQHIGKIVKYGGENIRLKRELTSLHGNLSLAIEKEEYEKAALLRDQIKILKEQIKDNIKS</sequence>
<evidence type="ECO:0000313" key="2">
    <source>
        <dbReference type="EMBL" id="MPW26192.1"/>
    </source>
</evidence>
<dbReference type="GO" id="GO:0046870">
    <property type="term" value="F:cadmium ion binding"/>
    <property type="evidence" value="ECO:0007669"/>
    <property type="project" value="TreeGrafter"/>
</dbReference>
<proteinExistence type="predicted"/>
<protein>
    <recommendedName>
        <fullName evidence="1">UVR domain-containing protein</fullName>
    </recommendedName>
</protein>
<feature type="domain" description="UVR" evidence="1">
    <location>
        <begin position="129"/>
        <end position="164"/>
    </location>
</feature>
<name>A0A6A7K9Z5_9FIRM</name>
<comment type="caution">
    <text evidence="2">The sequence shown here is derived from an EMBL/GenBank/DDBJ whole genome shotgun (WGS) entry which is preliminary data.</text>
</comment>
<dbReference type="InterPro" id="IPR025542">
    <property type="entry name" value="YacH"/>
</dbReference>
<dbReference type="GO" id="GO:1990170">
    <property type="term" value="P:stress response to cadmium ion"/>
    <property type="evidence" value="ECO:0007669"/>
    <property type="project" value="TreeGrafter"/>
</dbReference>
<evidence type="ECO:0000313" key="3">
    <source>
        <dbReference type="Proteomes" id="UP000440004"/>
    </source>
</evidence>
<dbReference type="Gene3D" id="4.10.860.10">
    <property type="entry name" value="UVR domain"/>
    <property type="match status" value="1"/>
</dbReference>
<dbReference type="InterPro" id="IPR036876">
    <property type="entry name" value="UVR_dom_sf"/>
</dbReference>
<dbReference type="PROSITE" id="PS50151">
    <property type="entry name" value="UVR"/>
    <property type="match status" value="1"/>
</dbReference>
<dbReference type="RefSeq" id="WP_152804462.1">
    <property type="nucleotide sequence ID" value="NZ_WHNX01000015.1"/>
</dbReference>
<keyword evidence="3" id="KW-1185">Reference proteome</keyword>
<organism evidence="2 3">
    <name type="scientific">Alkalibaculum sporogenes</name>
    <dbReference type="NCBI Taxonomy" id="2655001"/>
    <lineage>
        <taxon>Bacteria</taxon>
        <taxon>Bacillati</taxon>
        <taxon>Bacillota</taxon>
        <taxon>Clostridia</taxon>
        <taxon>Eubacteriales</taxon>
        <taxon>Eubacteriaceae</taxon>
        <taxon>Alkalibaculum</taxon>
    </lineage>
</organism>
<dbReference type="Proteomes" id="UP000440004">
    <property type="component" value="Unassembled WGS sequence"/>
</dbReference>
<dbReference type="SUPFAM" id="SSF46600">
    <property type="entry name" value="C-terminal UvrC-binding domain of UvrB"/>
    <property type="match status" value="1"/>
</dbReference>
<dbReference type="AlphaFoldDB" id="A0A6A7K9Z5"/>
<dbReference type="GO" id="GO:1990169">
    <property type="term" value="P:stress response to copper ion"/>
    <property type="evidence" value="ECO:0007669"/>
    <property type="project" value="TreeGrafter"/>
</dbReference>
<dbReference type="EMBL" id="WHNX01000015">
    <property type="protein sequence ID" value="MPW26192.1"/>
    <property type="molecule type" value="Genomic_DNA"/>
</dbReference>
<accession>A0A6A7K9Z5</accession>
<dbReference type="InterPro" id="IPR001943">
    <property type="entry name" value="UVR_dom"/>
</dbReference>
<dbReference type="PANTHER" id="PTHR38430">
    <property type="entry name" value="PROTEIN-ARGININE KINASE ACTIVATOR PROTEIN"/>
    <property type="match status" value="1"/>
</dbReference>
<dbReference type="GO" id="GO:0050897">
    <property type="term" value="F:cobalt ion binding"/>
    <property type="evidence" value="ECO:0007669"/>
    <property type="project" value="TreeGrafter"/>
</dbReference>